<dbReference type="OrthoDB" id="8695056at2"/>
<evidence type="ECO:0000313" key="3">
    <source>
        <dbReference type="Proteomes" id="UP000268070"/>
    </source>
</evidence>
<accession>A0A3G2HW33</accession>
<sequence>MGAFFVAGPSQDEKHPHGGQQAEGVARGPFPSPGRNKKPDATKTKPDWTEVAVWQERSLLSPGS</sequence>
<feature type="compositionally biased region" description="Basic and acidic residues" evidence="1">
    <location>
        <begin position="37"/>
        <end position="48"/>
    </location>
</feature>
<dbReference type="Proteomes" id="UP000268070">
    <property type="component" value="Chromosome"/>
</dbReference>
<feature type="region of interest" description="Disordered" evidence="1">
    <location>
        <begin position="1"/>
        <end position="51"/>
    </location>
</feature>
<reference evidence="2 3" key="1">
    <citation type="submission" date="2018-09" db="EMBL/GenBank/DDBJ databases">
        <title>Complete genome sequence of the hydrocarbonoclastic bacterium Alcaligenes aquatilis QD168, isolated from a crude-oil polluted marine sediment of Central Chile.</title>
        <authorList>
            <person name="Duran R.E."/>
            <person name="Barra B."/>
            <person name="Salva-Serra F."/>
            <person name="Mendez V."/>
            <person name="Moore E.R.B."/>
            <person name="Seeger M."/>
        </authorList>
    </citation>
    <scope>NUCLEOTIDE SEQUENCE [LARGE SCALE GENOMIC DNA]</scope>
    <source>
        <strain evidence="2 3">QD168</strain>
    </source>
</reference>
<organism evidence="2 3">
    <name type="scientific">Alcaligenes aquatilis</name>
    <dbReference type="NCBI Taxonomy" id="323284"/>
    <lineage>
        <taxon>Bacteria</taxon>
        <taxon>Pseudomonadati</taxon>
        <taxon>Pseudomonadota</taxon>
        <taxon>Betaproteobacteria</taxon>
        <taxon>Burkholderiales</taxon>
        <taxon>Alcaligenaceae</taxon>
        <taxon>Alcaligenes</taxon>
    </lineage>
</organism>
<dbReference type="AlphaFoldDB" id="A0A3G2HW33"/>
<proteinExistence type="predicted"/>
<name>A0A3G2HW33_9BURK</name>
<evidence type="ECO:0000313" key="2">
    <source>
        <dbReference type="EMBL" id="AYN21376.1"/>
    </source>
</evidence>
<dbReference type="KEGG" id="aaqu:D3M96_13075"/>
<evidence type="ECO:0000256" key="1">
    <source>
        <dbReference type="SAM" id="MobiDB-lite"/>
    </source>
</evidence>
<gene>
    <name evidence="2" type="ORF">D3M96_13075</name>
</gene>
<dbReference type="EMBL" id="CP032153">
    <property type="protein sequence ID" value="AYN21376.1"/>
    <property type="molecule type" value="Genomic_DNA"/>
</dbReference>
<protein>
    <submittedName>
        <fullName evidence="2">Uncharacterized protein</fullName>
    </submittedName>
</protein>